<accession>A0ABU0Z6F0</accession>
<feature type="region of interest" description="Disordered" evidence="2">
    <location>
        <begin position="560"/>
        <end position="586"/>
    </location>
</feature>
<name>A0ABU0Z6F0_9MICO</name>
<dbReference type="PANTHER" id="PTHR43056">
    <property type="entry name" value="PEPTIDASE S9 PROLYL OLIGOPEPTIDASE"/>
    <property type="match status" value="1"/>
</dbReference>
<evidence type="ECO:0000256" key="1">
    <source>
        <dbReference type="ARBA" id="ARBA00022801"/>
    </source>
</evidence>
<gene>
    <name evidence="4" type="ORF">Q9R08_19465</name>
</gene>
<dbReference type="RefSeq" id="WP_308869843.1">
    <property type="nucleotide sequence ID" value="NZ_JAVFWO010000008.1"/>
</dbReference>
<dbReference type="Gene3D" id="1.10.3020.20">
    <property type="match status" value="1"/>
</dbReference>
<comment type="caution">
    <text evidence="4">The sequence shown here is derived from an EMBL/GenBank/DDBJ whole genome shotgun (WGS) entry which is preliminary data.</text>
</comment>
<dbReference type="GO" id="GO:0016787">
    <property type="term" value="F:hydrolase activity"/>
    <property type="evidence" value="ECO:0007669"/>
    <property type="project" value="UniProtKB-KW"/>
</dbReference>
<dbReference type="PANTHER" id="PTHR43056:SF10">
    <property type="entry name" value="COCE_NOND FAMILY, PUTATIVE (AFU_ORTHOLOGUE AFUA_7G00600)-RELATED"/>
    <property type="match status" value="1"/>
</dbReference>
<dbReference type="InterPro" id="IPR050585">
    <property type="entry name" value="Xaa-Pro_dipeptidyl-ppase/CocE"/>
</dbReference>
<dbReference type="InterPro" id="IPR005674">
    <property type="entry name" value="CocE/Ser_esterase"/>
</dbReference>
<proteinExistence type="predicted"/>
<dbReference type="SUPFAM" id="SSF49785">
    <property type="entry name" value="Galactose-binding domain-like"/>
    <property type="match status" value="1"/>
</dbReference>
<evidence type="ECO:0000313" key="5">
    <source>
        <dbReference type="Proteomes" id="UP001235133"/>
    </source>
</evidence>
<evidence type="ECO:0000256" key="2">
    <source>
        <dbReference type="SAM" id="MobiDB-lite"/>
    </source>
</evidence>
<dbReference type="InterPro" id="IPR000383">
    <property type="entry name" value="Xaa-Pro-like_dom"/>
</dbReference>
<dbReference type="InterPro" id="IPR029058">
    <property type="entry name" value="AB_hydrolase_fold"/>
</dbReference>
<sequence>MRATTPWHRPGAVGYALARVRGILRPPVTVHPPGDHLRADRDVPIEMPDGVVLRANVYRGTGEAPTPVILCAHPYGKDVMPVNSRSGRRLNFQFRMLRQPAPVRISAETSWEAPDPDWWTSQGYAVVNLDVRGAGTSGGRGAVLSDQEADDIRAVVDWIADQPWCDGNVGMLGVSYLAISQYKVAALQPTALRAIVPWEGFTDAYRDLFYPGGVREIGFSRIWTTITRRTTRQTVDIGARARARSLDDEWWRSLAPDLERILVPMLVCGSFSDNNLHSRGSMRAFAHASSAERHLYTHRGGKWTTFSGHDARAAQKAFLDRHLKRADIPALPPVRLEIRDRGDHVVEIRDEQEWPLARTQWTTLALTERDGNRVLTASDVVDGWATFAARRRALSFRHVFERDTEVTGPMSAQLCISRTGGHDLPLFVAVSKESGGRFVPFEGSYGFGRDFVTTGWQDGRFRDQTNTDPHIPDHDYRARRPVHPGEIVKVRIELGPSATLFRAGEALVFHVSGRQLSPRNPLTGAFPALYRSCSRGTRYTVHWSRENPSHLVIPIIPAPHVTNGSDSATSRTAAPIGRARASRNGS</sequence>
<dbReference type="SMART" id="SM00939">
    <property type="entry name" value="PepX_C"/>
    <property type="match status" value="1"/>
</dbReference>
<dbReference type="Pfam" id="PF02129">
    <property type="entry name" value="Peptidase_S15"/>
    <property type="match status" value="1"/>
</dbReference>
<dbReference type="EMBL" id="JAVFWO010000008">
    <property type="protein sequence ID" value="MDQ7880178.1"/>
    <property type="molecule type" value="Genomic_DNA"/>
</dbReference>
<dbReference type="Gene3D" id="2.60.120.260">
    <property type="entry name" value="Galactose-binding domain-like"/>
    <property type="match status" value="1"/>
</dbReference>
<evidence type="ECO:0000313" key="4">
    <source>
        <dbReference type="EMBL" id="MDQ7880178.1"/>
    </source>
</evidence>
<keyword evidence="1 4" id="KW-0378">Hydrolase</keyword>
<protein>
    <submittedName>
        <fullName evidence="4">CocE/NonD family hydrolase</fullName>
    </submittedName>
</protein>
<feature type="domain" description="Xaa-Pro dipeptidyl-peptidase C-terminal" evidence="3">
    <location>
        <begin position="316"/>
        <end position="552"/>
    </location>
</feature>
<feature type="compositionally biased region" description="Polar residues" evidence="2">
    <location>
        <begin position="562"/>
        <end position="572"/>
    </location>
</feature>
<evidence type="ECO:0000259" key="3">
    <source>
        <dbReference type="SMART" id="SM00939"/>
    </source>
</evidence>
<dbReference type="Gene3D" id="3.40.50.1820">
    <property type="entry name" value="alpha/beta hydrolase"/>
    <property type="match status" value="1"/>
</dbReference>
<organism evidence="4 5">
    <name type="scientific">Microbacterium psychrotolerans</name>
    <dbReference type="NCBI Taxonomy" id="3068321"/>
    <lineage>
        <taxon>Bacteria</taxon>
        <taxon>Bacillati</taxon>
        <taxon>Actinomycetota</taxon>
        <taxon>Actinomycetes</taxon>
        <taxon>Micrococcales</taxon>
        <taxon>Microbacteriaceae</taxon>
        <taxon>Microbacterium</taxon>
    </lineage>
</organism>
<dbReference type="InterPro" id="IPR013736">
    <property type="entry name" value="Xaa-Pro_dipept_C"/>
</dbReference>
<dbReference type="InterPro" id="IPR008979">
    <property type="entry name" value="Galactose-bd-like_sf"/>
</dbReference>
<dbReference type="Pfam" id="PF08530">
    <property type="entry name" value="PepX_C"/>
    <property type="match status" value="1"/>
</dbReference>
<reference evidence="4 5" key="1">
    <citation type="submission" date="2023-08" db="EMBL/GenBank/DDBJ databases">
        <title>Microbacterium psychrotolerans sp. nov., a psychrotolerant bacterium isolated from soil in Heilongjiang Province, China.</title>
        <authorList>
            <person name="An P."/>
            <person name="Zhao D."/>
            <person name="Xiang H."/>
        </authorList>
    </citation>
    <scope>NUCLEOTIDE SEQUENCE [LARGE SCALE GENOMIC DNA]</scope>
    <source>
        <strain evidence="4 5">QXD-8</strain>
    </source>
</reference>
<dbReference type="SUPFAM" id="SSF53474">
    <property type="entry name" value="alpha/beta-Hydrolases"/>
    <property type="match status" value="1"/>
</dbReference>
<keyword evidence="5" id="KW-1185">Reference proteome</keyword>
<dbReference type="Proteomes" id="UP001235133">
    <property type="component" value="Unassembled WGS sequence"/>
</dbReference>
<dbReference type="NCBIfam" id="TIGR00976">
    <property type="entry name" value="CocE_NonD"/>
    <property type="match status" value="2"/>
</dbReference>